<organism evidence="5 6">
    <name type="scientific">Paracoccus pacificus</name>
    <dbReference type="NCBI Taxonomy" id="1463598"/>
    <lineage>
        <taxon>Bacteria</taxon>
        <taxon>Pseudomonadati</taxon>
        <taxon>Pseudomonadota</taxon>
        <taxon>Alphaproteobacteria</taxon>
        <taxon>Rhodobacterales</taxon>
        <taxon>Paracoccaceae</taxon>
        <taxon>Paracoccus</taxon>
    </lineage>
</organism>
<dbReference type="GO" id="GO:0005524">
    <property type="term" value="F:ATP binding"/>
    <property type="evidence" value="ECO:0007669"/>
    <property type="project" value="UniProtKB-KW"/>
</dbReference>
<dbReference type="InterPro" id="IPR050093">
    <property type="entry name" value="ABC_SmlMolc_Importer"/>
</dbReference>
<dbReference type="Pfam" id="PF08402">
    <property type="entry name" value="TOBE_2"/>
    <property type="match status" value="1"/>
</dbReference>
<comment type="caution">
    <text evidence="5">The sequence shown here is derived from an EMBL/GenBank/DDBJ whole genome shotgun (WGS) entry which is preliminary data.</text>
</comment>
<dbReference type="Pfam" id="PF00005">
    <property type="entry name" value="ABC_tran"/>
    <property type="match status" value="1"/>
</dbReference>
<dbReference type="SUPFAM" id="SSF52540">
    <property type="entry name" value="P-loop containing nucleoside triphosphate hydrolases"/>
    <property type="match status" value="1"/>
</dbReference>
<dbReference type="InterPro" id="IPR008995">
    <property type="entry name" value="Mo/tungstate-bd_C_term_dom"/>
</dbReference>
<dbReference type="RefSeq" id="WP_379142193.1">
    <property type="nucleotide sequence ID" value="NZ_JBHUEN010000021.1"/>
</dbReference>
<evidence type="ECO:0000256" key="1">
    <source>
        <dbReference type="ARBA" id="ARBA00022448"/>
    </source>
</evidence>
<evidence type="ECO:0000256" key="3">
    <source>
        <dbReference type="ARBA" id="ARBA00022840"/>
    </source>
</evidence>
<gene>
    <name evidence="5" type="ORF">ACFSCT_09410</name>
</gene>
<keyword evidence="1" id="KW-0813">Transport</keyword>
<dbReference type="InterPro" id="IPR027417">
    <property type="entry name" value="P-loop_NTPase"/>
</dbReference>
<protein>
    <submittedName>
        <fullName evidence="5">ABC transporter ATP-binding protein</fullName>
    </submittedName>
</protein>
<dbReference type="SMART" id="SM00382">
    <property type="entry name" value="AAA"/>
    <property type="match status" value="1"/>
</dbReference>
<proteinExistence type="predicted"/>
<feature type="domain" description="ABC transporter" evidence="4">
    <location>
        <begin position="20"/>
        <end position="251"/>
    </location>
</feature>
<dbReference type="InterPro" id="IPR017871">
    <property type="entry name" value="ABC_transporter-like_CS"/>
</dbReference>
<dbReference type="InterPro" id="IPR013611">
    <property type="entry name" value="Transp-assoc_OB_typ2"/>
</dbReference>
<evidence type="ECO:0000313" key="5">
    <source>
        <dbReference type="EMBL" id="MFD1881933.1"/>
    </source>
</evidence>
<name>A0ABW4R7L4_9RHOB</name>
<keyword evidence="6" id="KW-1185">Reference proteome</keyword>
<dbReference type="PROSITE" id="PS00211">
    <property type="entry name" value="ABC_TRANSPORTER_1"/>
    <property type="match status" value="1"/>
</dbReference>
<keyword evidence="3 5" id="KW-0067">ATP-binding</keyword>
<dbReference type="EMBL" id="JBHUEN010000021">
    <property type="protein sequence ID" value="MFD1881933.1"/>
    <property type="molecule type" value="Genomic_DNA"/>
</dbReference>
<dbReference type="InterPro" id="IPR003593">
    <property type="entry name" value="AAA+_ATPase"/>
</dbReference>
<dbReference type="Gene3D" id="3.40.50.300">
    <property type="entry name" value="P-loop containing nucleotide triphosphate hydrolases"/>
    <property type="match status" value="1"/>
</dbReference>
<keyword evidence="2" id="KW-0547">Nucleotide-binding</keyword>
<evidence type="ECO:0000313" key="6">
    <source>
        <dbReference type="Proteomes" id="UP001597213"/>
    </source>
</evidence>
<dbReference type="SUPFAM" id="SSF50331">
    <property type="entry name" value="MOP-like"/>
    <property type="match status" value="1"/>
</dbReference>
<accession>A0ABW4R7L4</accession>
<sequence>MTAARAPDTPPRQRDDAMAVRVKDVSMDFGGGNLAVDRASFDLAQGRFLTILGPSGSGKTTLLRMIAGFQHPTSGEITIGGKPVDAAPPHRRSVGMVFQKLALFPHMTAAQNVAFPLKMRRFNPATIPGRVAEYLDLVRLGGLGDRRIHELSGGQQQRVAIARALVFAPELLLLDEPLAALDRKLREEMQLEFRRIQHELGVTTINVTHDQREALVVSDDIIVIEGGRIQQHARPVAMYREPLNTFVAGFLGVSTFIDGIAGPDGMIAGGITLAGTPVAPLTGGAPVRGVIRAEQIRIAGSAAALASCDTRLAATVSDVIFEGERLLYVVHSPDLPATEIRIYHHDPAAFDLFEVGSDVSIGWNARDLKIFRKTPDETPVSSKENAT</sequence>
<dbReference type="PROSITE" id="PS50893">
    <property type="entry name" value="ABC_TRANSPORTER_2"/>
    <property type="match status" value="1"/>
</dbReference>
<dbReference type="PANTHER" id="PTHR42781:SF4">
    <property type="entry name" value="SPERMIDINE_PUTRESCINE IMPORT ATP-BINDING PROTEIN POTA"/>
    <property type="match status" value="1"/>
</dbReference>
<dbReference type="InterPro" id="IPR003439">
    <property type="entry name" value="ABC_transporter-like_ATP-bd"/>
</dbReference>
<dbReference type="PANTHER" id="PTHR42781">
    <property type="entry name" value="SPERMIDINE/PUTRESCINE IMPORT ATP-BINDING PROTEIN POTA"/>
    <property type="match status" value="1"/>
</dbReference>
<evidence type="ECO:0000259" key="4">
    <source>
        <dbReference type="PROSITE" id="PS50893"/>
    </source>
</evidence>
<reference evidence="6" key="1">
    <citation type="journal article" date="2019" name="Int. J. Syst. Evol. Microbiol.">
        <title>The Global Catalogue of Microorganisms (GCM) 10K type strain sequencing project: providing services to taxonomists for standard genome sequencing and annotation.</title>
        <authorList>
            <consortium name="The Broad Institute Genomics Platform"/>
            <consortium name="The Broad Institute Genome Sequencing Center for Infectious Disease"/>
            <person name="Wu L."/>
            <person name="Ma J."/>
        </authorList>
    </citation>
    <scope>NUCLEOTIDE SEQUENCE [LARGE SCALE GENOMIC DNA]</scope>
    <source>
        <strain evidence="6">CCUG 56029</strain>
    </source>
</reference>
<dbReference type="Proteomes" id="UP001597213">
    <property type="component" value="Unassembled WGS sequence"/>
</dbReference>
<evidence type="ECO:0000256" key="2">
    <source>
        <dbReference type="ARBA" id="ARBA00022741"/>
    </source>
</evidence>